<dbReference type="Proteomes" id="UP000224503">
    <property type="component" value="Segment"/>
</dbReference>
<gene>
    <name evidence="1" type="primary">48</name>
    <name evidence="1" type="ORF">JASMINE_48</name>
</gene>
<evidence type="ECO:0000313" key="2">
    <source>
        <dbReference type="Proteomes" id="UP000224503"/>
    </source>
</evidence>
<sequence>MATRTTIIWCCDNCNEEALPMNKEEDMQHGWHYPENWAQVDMSVRDGMISDMLLCNKCISVMLNALKRRHKEDGE</sequence>
<name>A0A0U4IER0_9CAUD</name>
<dbReference type="GeneID" id="40069856"/>
<dbReference type="KEGG" id="vg:40069856"/>
<dbReference type="OrthoDB" id="33543at10239"/>
<evidence type="ECO:0000313" key="1">
    <source>
        <dbReference type="EMBL" id="ALY09318.1"/>
    </source>
</evidence>
<dbReference type="RefSeq" id="YP_009594336.1">
    <property type="nucleotide sequence ID" value="NC_041875.1"/>
</dbReference>
<accession>A0A0U4IER0</accession>
<protein>
    <submittedName>
        <fullName evidence="1">Uncharacterized protein</fullName>
    </submittedName>
</protein>
<keyword evidence="2" id="KW-1185">Reference proteome</keyword>
<dbReference type="EMBL" id="KU160650">
    <property type="protein sequence ID" value="ALY09318.1"/>
    <property type="molecule type" value="Genomic_DNA"/>
</dbReference>
<proteinExistence type="predicted"/>
<organism evidence="1 2">
    <name type="scientific">Arthrobacter phage Jasmine</name>
    <dbReference type="NCBI Taxonomy" id="1772302"/>
    <lineage>
        <taxon>Viruses</taxon>
        <taxon>Duplodnaviria</taxon>
        <taxon>Heunggongvirae</taxon>
        <taxon>Uroviricota</taxon>
        <taxon>Caudoviricetes</taxon>
        <taxon>Jasminevirus</taxon>
        <taxon>Jasminevirus jasmine</taxon>
    </lineage>
</organism>
<reference evidence="1 2" key="1">
    <citation type="submission" date="2015-11" db="EMBL/GenBank/DDBJ databases">
        <authorList>
            <person name="Ott C."/>
            <person name="Guerrero C.A."/>
            <person name="Bradley K.W."/>
            <person name="Asai D.J."/>
            <person name="Bowman C.A."/>
            <person name="Russell D.A."/>
            <person name="Pope W.H."/>
            <person name="Jacobs-Sera D."/>
            <person name="Hendrix R.W."/>
            <person name="Hatfull G.F."/>
        </authorList>
    </citation>
    <scope>NUCLEOTIDE SEQUENCE [LARGE SCALE GENOMIC DNA]</scope>
</reference>